<dbReference type="SUPFAM" id="SSF81383">
    <property type="entry name" value="F-box domain"/>
    <property type="match status" value="1"/>
</dbReference>
<dbReference type="Gene3D" id="1.20.1280.50">
    <property type="match status" value="1"/>
</dbReference>
<dbReference type="EMBL" id="GGMR01003836">
    <property type="protein sequence ID" value="MBY16455.1"/>
    <property type="molecule type" value="Transcribed_RNA"/>
</dbReference>
<evidence type="ECO:0000313" key="2">
    <source>
        <dbReference type="EMBL" id="MBY16455.1"/>
    </source>
</evidence>
<evidence type="ECO:0000259" key="1">
    <source>
        <dbReference type="PROSITE" id="PS50181"/>
    </source>
</evidence>
<gene>
    <name evidence="2" type="ORF">g.159335</name>
</gene>
<proteinExistence type="predicted"/>
<protein>
    <recommendedName>
        <fullName evidence="1">F-box domain-containing protein</fullName>
    </recommendedName>
</protein>
<feature type="domain" description="F-box" evidence="1">
    <location>
        <begin position="59"/>
        <end position="106"/>
    </location>
</feature>
<dbReference type="PROSITE" id="PS50181">
    <property type="entry name" value="FBOX"/>
    <property type="match status" value="1"/>
</dbReference>
<accession>A0A2S2NH23</accession>
<dbReference type="InterPro" id="IPR001810">
    <property type="entry name" value="F-box_dom"/>
</dbReference>
<name>A0A2S2NH23_SCHGA</name>
<dbReference type="Pfam" id="PF12937">
    <property type="entry name" value="F-box-like"/>
    <property type="match status" value="1"/>
</dbReference>
<organism evidence="2">
    <name type="scientific">Schizaphis graminum</name>
    <name type="common">Green bug aphid</name>
    <dbReference type="NCBI Taxonomy" id="13262"/>
    <lineage>
        <taxon>Eukaryota</taxon>
        <taxon>Metazoa</taxon>
        <taxon>Ecdysozoa</taxon>
        <taxon>Arthropoda</taxon>
        <taxon>Hexapoda</taxon>
        <taxon>Insecta</taxon>
        <taxon>Pterygota</taxon>
        <taxon>Neoptera</taxon>
        <taxon>Paraneoptera</taxon>
        <taxon>Hemiptera</taxon>
        <taxon>Sternorrhyncha</taxon>
        <taxon>Aphidomorpha</taxon>
        <taxon>Aphidoidea</taxon>
        <taxon>Aphididae</taxon>
        <taxon>Aphidini</taxon>
        <taxon>Schizaphis</taxon>
    </lineage>
</organism>
<dbReference type="SMART" id="SM00256">
    <property type="entry name" value="FBOX"/>
    <property type="match status" value="1"/>
</dbReference>
<sequence>MNIDNVQTELDNMNIDYIITKSDDMNIDCAITESDNMNIDDIKTESIPPSKKSPEPESIDLFKQLPLEIITKIVLQLSFNDVLNLKSVSKIWRCLYVNQNEIWAKICENFNIRIIDYSRCLHDRSRHDSECKGYAEASSEKLFGPLCDYWLTFNHYIMIVKNIKNNDFPTIYIPRQRAEQSYCTDDYIVNINCYNKQPLQVIVLNGANNPITKKCLKIFDKLKELIKSKLYPLKVIGNKRYLVFEICSIIFVYSIEKTEFTPRFFKVIQKSVDYGLNKDDFDTKFLNDHRDTKFDLYDHKLAMVHPSTGTLFVTDLSTGNTFKELKFSSRGCIVDSMKCSDYRLMIGITKTKKKEMKPEHLAIVYHMKGCTQDNRLKIPLLGPVSQFKVTSNCIGVENTGSATPFITKIDSYLKVFWLECDTFSFDCTRKYIYYNIDQSIFQYDLLKSMLSKFEVVQKIAIDAISNLLPLTPINDRYLLVRSTYSNSYDIFDVKDRISVRSIQLHAGYSLVHVGKLSIMFSNTKEFMVIAFN</sequence>
<dbReference type="InterPro" id="IPR036047">
    <property type="entry name" value="F-box-like_dom_sf"/>
</dbReference>
<dbReference type="AlphaFoldDB" id="A0A2S2NH23"/>
<reference evidence="2" key="1">
    <citation type="submission" date="2018-04" db="EMBL/GenBank/DDBJ databases">
        <title>Transcriptome of Schizaphis graminum biotype I.</title>
        <authorList>
            <person name="Scully E.D."/>
            <person name="Geib S.M."/>
            <person name="Palmer N.A."/>
            <person name="Koch K."/>
            <person name="Bradshaw J."/>
            <person name="Heng-Moss T."/>
            <person name="Sarath G."/>
        </authorList>
    </citation>
    <scope>NUCLEOTIDE SEQUENCE</scope>
</reference>